<evidence type="ECO:0000259" key="12">
    <source>
        <dbReference type="Pfam" id="PF08501"/>
    </source>
</evidence>
<dbReference type="InterPro" id="IPR022893">
    <property type="entry name" value="Shikimate_DH_fam"/>
</dbReference>
<feature type="domain" description="Quinate/shikimate 5-dehydrogenase/glutamyl-tRNA reductase" evidence="11">
    <location>
        <begin position="128"/>
        <end position="206"/>
    </location>
</feature>
<proteinExistence type="inferred from homology"/>
<dbReference type="SUPFAM" id="SSF53223">
    <property type="entry name" value="Aminoacid dehydrogenase-like, N-terminal domain"/>
    <property type="match status" value="1"/>
</dbReference>
<dbReference type="NCBIfam" id="TIGR00507">
    <property type="entry name" value="aroE"/>
    <property type="match status" value="1"/>
</dbReference>
<keyword evidence="2 10" id="KW-0028">Amino-acid biosynthesis</keyword>
<evidence type="ECO:0000256" key="5">
    <source>
        <dbReference type="ARBA" id="ARBA00023141"/>
    </source>
</evidence>
<comment type="catalytic activity">
    <reaction evidence="7">
        <text>L-quinate + NAD(+) = 3-dehydroquinate + NADH + H(+)</text>
        <dbReference type="Rhea" id="RHEA:22364"/>
        <dbReference type="ChEBI" id="CHEBI:15378"/>
        <dbReference type="ChEBI" id="CHEBI:29751"/>
        <dbReference type="ChEBI" id="CHEBI:32364"/>
        <dbReference type="ChEBI" id="CHEBI:57540"/>
        <dbReference type="ChEBI" id="CHEBI:57945"/>
        <dbReference type="EC" id="1.1.1.24"/>
    </reaction>
</comment>
<dbReference type="Gene3D" id="3.40.50.10860">
    <property type="entry name" value="Leucine Dehydrogenase, chain A, domain 1"/>
    <property type="match status" value="1"/>
</dbReference>
<dbReference type="SUPFAM" id="SSF51735">
    <property type="entry name" value="NAD(P)-binding Rossmann-fold domains"/>
    <property type="match status" value="1"/>
</dbReference>
<protein>
    <recommendedName>
        <fullName evidence="10">Shikimate dehydrogenase (NADP(+))</fullName>
        <shortName evidence="10">SDH</shortName>
        <ecNumber evidence="10">1.1.1.25</ecNumber>
    </recommendedName>
</protein>
<comment type="similarity">
    <text evidence="10">Belongs to the shikimate dehydrogenase family.</text>
</comment>
<evidence type="ECO:0000256" key="1">
    <source>
        <dbReference type="ARBA" id="ARBA00004871"/>
    </source>
</evidence>
<comment type="catalytic activity">
    <reaction evidence="6 10">
        <text>shikimate + NADP(+) = 3-dehydroshikimate + NADPH + H(+)</text>
        <dbReference type="Rhea" id="RHEA:17737"/>
        <dbReference type="ChEBI" id="CHEBI:15378"/>
        <dbReference type="ChEBI" id="CHEBI:16630"/>
        <dbReference type="ChEBI" id="CHEBI:36208"/>
        <dbReference type="ChEBI" id="CHEBI:57783"/>
        <dbReference type="ChEBI" id="CHEBI:58349"/>
        <dbReference type="EC" id="1.1.1.25"/>
    </reaction>
</comment>
<evidence type="ECO:0000256" key="3">
    <source>
        <dbReference type="ARBA" id="ARBA00022857"/>
    </source>
</evidence>
<dbReference type="NCBIfam" id="NF001314">
    <property type="entry name" value="PRK00258.2-2"/>
    <property type="match status" value="1"/>
</dbReference>
<evidence type="ECO:0000256" key="7">
    <source>
        <dbReference type="ARBA" id="ARBA00051639"/>
    </source>
</evidence>
<feature type="domain" description="SDH C-terminal" evidence="13">
    <location>
        <begin position="257"/>
        <end position="287"/>
    </location>
</feature>
<dbReference type="EMBL" id="LWDV01000008">
    <property type="protein sequence ID" value="OCL26921.1"/>
    <property type="molecule type" value="Genomic_DNA"/>
</dbReference>
<dbReference type="InterPro" id="IPR046346">
    <property type="entry name" value="Aminoacid_DH-like_N_sf"/>
</dbReference>
<dbReference type="HAMAP" id="MF_00222">
    <property type="entry name" value="Shikimate_DH_AroE"/>
    <property type="match status" value="1"/>
</dbReference>
<feature type="binding site" evidence="10">
    <location>
        <position position="236"/>
    </location>
    <ligand>
        <name>shikimate</name>
        <dbReference type="ChEBI" id="CHEBI:36208"/>
    </ligand>
</feature>
<dbReference type="InterPro" id="IPR013708">
    <property type="entry name" value="Shikimate_DH-bd_N"/>
</dbReference>
<dbReference type="GO" id="GO:0052734">
    <property type="term" value="F:shikimate 3-dehydrogenase (NAD+) activity"/>
    <property type="evidence" value="ECO:0007669"/>
    <property type="project" value="RHEA"/>
</dbReference>
<dbReference type="OrthoDB" id="9792692at2"/>
<keyword evidence="15" id="KW-1185">Reference proteome</keyword>
<evidence type="ECO:0000259" key="11">
    <source>
        <dbReference type="Pfam" id="PF01488"/>
    </source>
</evidence>
<dbReference type="EC" id="1.1.1.25" evidence="10"/>
<comment type="caution">
    <text evidence="10">Lacks conserved residue(s) required for the propagation of feature annotation.</text>
</comment>
<sequence length="292" mass="31681">MEKVILEDNLAEISLTGLFGYPVEHSFSPAMHNSAFKERNLNSLYLPFAIKPENVEEAVKGIKALNLRGVNVTIPHKQAVIPYLDELSEEAELIGAVNTIENRDGRLIGYNTDGRGFIRSLKEEGDFEVKGKKALIIGAGGAARAVVFQLVLEGIDKVYISDLDQELAQTLADDVNNRVDSAKVVVISSKKVDETVVKVDLVVNATPVGMYPKVDVKPVVSAEVLHKNLVVYDLVYNPVETVLLKAAKKAGAKAVSGLGMLLYQGAIAFEIWTGVDAPIKVMRAALEEKLGL</sequence>
<dbReference type="InterPro" id="IPR036291">
    <property type="entry name" value="NAD(P)-bd_dom_sf"/>
</dbReference>
<dbReference type="UniPathway" id="UPA00053">
    <property type="reaction ID" value="UER00087"/>
</dbReference>
<feature type="binding site" evidence="10">
    <location>
        <begin position="138"/>
        <end position="142"/>
    </location>
    <ligand>
        <name>NADP(+)</name>
        <dbReference type="ChEBI" id="CHEBI:58349"/>
    </ligand>
</feature>
<evidence type="ECO:0000313" key="15">
    <source>
        <dbReference type="Proteomes" id="UP000093514"/>
    </source>
</evidence>
<keyword evidence="3 10" id="KW-0521">NADP</keyword>
<feature type="binding site" evidence="10">
    <location>
        <position position="98"/>
    </location>
    <ligand>
        <name>shikimate</name>
        <dbReference type="ChEBI" id="CHEBI:36208"/>
    </ligand>
</feature>
<evidence type="ECO:0000256" key="8">
    <source>
        <dbReference type="ARBA" id="ARBA00052329"/>
    </source>
</evidence>
<dbReference type="NCBIfam" id="NF001319">
    <property type="entry name" value="PRK00258.3-3"/>
    <property type="match status" value="1"/>
</dbReference>
<feature type="domain" description="Shikimate dehydrogenase substrate binding N-terminal" evidence="12">
    <location>
        <begin position="18"/>
        <end position="100"/>
    </location>
</feature>
<dbReference type="InterPro" id="IPR006151">
    <property type="entry name" value="Shikm_DH/Glu-tRNA_Rdtase"/>
</dbReference>
<evidence type="ECO:0000313" key="14">
    <source>
        <dbReference type="EMBL" id="OCL26921.1"/>
    </source>
</evidence>
<dbReference type="GO" id="GO:0004764">
    <property type="term" value="F:shikimate 3-dehydrogenase (NADP+) activity"/>
    <property type="evidence" value="ECO:0007669"/>
    <property type="project" value="UniProtKB-UniRule"/>
</dbReference>
<feature type="active site" description="Proton acceptor" evidence="10">
    <location>
        <position position="77"/>
    </location>
</feature>
<feature type="binding site" evidence="10">
    <location>
        <position position="264"/>
    </location>
    <ligand>
        <name>shikimate</name>
        <dbReference type="ChEBI" id="CHEBI:36208"/>
    </ligand>
</feature>
<dbReference type="AlphaFoldDB" id="A0A1C0A9F8"/>
<evidence type="ECO:0000256" key="10">
    <source>
        <dbReference type="HAMAP-Rule" id="MF_00222"/>
    </source>
</evidence>
<comment type="function">
    <text evidence="10">Involved in the biosynthesis of the chorismate, which leads to the biosynthesis of aromatic amino acids. Catalyzes the reversible NADPH linked reduction of 3-dehydroshikimate (DHSA) to yield shikimate (SA).</text>
</comment>
<comment type="pathway">
    <text evidence="1 10">Metabolic intermediate biosynthesis; chorismate biosynthesis; chorismate from D-erythrose 4-phosphate and phosphoenolpyruvate: step 4/7.</text>
</comment>
<feature type="binding site" evidence="10">
    <location>
        <begin position="26"/>
        <end position="28"/>
    </location>
    <ligand>
        <name>shikimate</name>
        <dbReference type="ChEBI" id="CHEBI:36208"/>
    </ligand>
</feature>
<dbReference type="GO" id="GO:0019632">
    <property type="term" value="P:shikimate metabolic process"/>
    <property type="evidence" value="ECO:0007669"/>
    <property type="project" value="InterPro"/>
</dbReference>
<keyword evidence="4 10" id="KW-0560">Oxidoreductase</keyword>
<comment type="caution">
    <text evidence="14">The sequence shown here is derived from an EMBL/GenBank/DDBJ whole genome shotgun (WGS) entry which is preliminary data.</text>
</comment>
<dbReference type="RefSeq" id="WP_068716300.1">
    <property type="nucleotide sequence ID" value="NZ_LWDV01000008.1"/>
</dbReference>
<evidence type="ECO:0000256" key="2">
    <source>
        <dbReference type="ARBA" id="ARBA00022605"/>
    </source>
</evidence>
<feature type="binding site" evidence="10">
    <location>
        <position position="234"/>
    </location>
    <ligand>
        <name>NADP(+)</name>
        <dbReference type="ChEBI" id="CHEBI:58349"/>
    </ligand>
</feature>
<dbReference type="Pfam" id="PF18317">
    <property type="entry name" value="SDH_C"/>
    <property type="match status" value="1"/>
</dbReference>
<dbReference type="PANTHER" id="PTHR21089">
    <property type="entry name" value="SHIKIMATE DEHYDROGENASE"/>
    <property type="match status" value="1"/>
</dbReference>
<evidence type="ECO:0000256" key="9">
    <source>
        <dbReference type="ARBA" id="ARBA00060613"/>
    </source>
</evidence>
<comment type="catalytic activity">
    <reaction evidence="8">
        <text>shikimate + NAD(+) = 3-dehydroshikimate + NADH + H(+)</text>
        <dbReference type="Rhea" id="RHEA:17741"/>
        <dbReference type="ChEBI" id="CHEBI:15378"/>
        <dbReference type="ChEBI" id="CHEBI:16630"/>
        <dbReference type="ChEBI" id="CHEBI:36208"/>
        <dbReference type="ChEBI" id="CHEBI:57540"/>
        <dbReference type="ChEBI" id="CHEBI:57945"/>
    </reaction>
</comment>
<reference evidence="15" key="1">
    <citation type="submission" date="2016-07" db="EMBL/GenBank/DDBJ databases">
        <authorList>
            <person name="Florea S."/>
            <person name="Webb J.S."/>
            <person name="Jaromczyk J."/>
            <person name="Schardl C.L."/>
        </authorList>
    </citation>
    <scope>NUCLEOTIDE SEQUENCE [LARGE SCALE GENOMIC DNA]</scope>
    <source>
        <strain evidence="15">Z6</strain>
    </source>
</reference>
<feature type="binding site" evidence="10">
    <location>
        <position position="89"/>
    </location>
    <ligand>
        <name>NADP(+)</name>
        <dbReference type="ChEBI" id="CHEBI:58349"/>
    </ligand>
</feature>
<dbReference type="Pfam" id="PF08501">
    <property type="entry name" value="Shikimate_dh_N"/>
    <property type="match status" value="1"/>
</dbReference>
<comment type="pathway">
    <text evidence="9">Aromatic compound metabolism; 3,4-dihydroxybenzoate biosynthesis; 3-dehydroquinate from D-quinate (NAD(+) route).</text>
</comment>
<evidence type="ECO:0000256" key="6">
    <source>
        <dbReference type="ARBA" id="ARBA00049442"/>
    </source>
</evidence>
<keyword evidence="5 10" id="KW-0057">Aromatic amino acid biosynthesis</keyword>
<dbReference type="GO" id="GO:0050661">
    <property type="term" value="F:NADP binding"/>
    <property type="evidence" value="ECO:0007669"/>
    <property type="project" value="InterPro"/>
</dbReference>
<organism evidence="14 15">
    <name type="scientific">Orenia metallireducens</name>
    <dbReference type="NCBI Taxonomy" id="1413210"/>
    <lineage>
        <taxon>Bacteria</taxon>
        <taxon>Bacillati</taxon>
        <taxon>Bacillota</taxon>
        <taxon>Clostridia</taxon>
        <taxon>Halanaerobiales</taxon>
        <taxon>Halobacteroidaceae</taxon>
        <taxon>Orenia</taxon>
    </lineage>
</organism>
<dbReference type="GO" id="GO:0030266">
    <property type="term" value="F:quinate 3-dehydrogenase (NAD+) activity"/>
    <property type="evidence" value="ECO:0007669"/>
    <property type="project" value="UniProtKB-EC"/>
</dbReference>
<reference evidence="14 15" key="2">
    <citation type="submission" date="2016-08" db="EMBL/GenBank/DDBJ databases">
        <title>Orenia metallireducens sp. nov. strain Z6, a Novel Metal-reducing Firmicute from the Deep Subsurface.</title>
        <authorList>
            <person name="Maxim B.I."/>
            <person name="Kenneth K."/>
            <person name="Flynn T.M."/>
            <person name="Oloughlin E.J."/>
            <person name="Locke R.A."/>
            <person name="Weber J.R."/>
            <person name="Egan S.M."/>
            <person name="Mackie R.I."/>
            <person name="Cann I.K."/>
        </authorList>
    </citation>
    <scope>NUCLEOTIDE SEQUENCE [LARGE SCALE GENOMIC DNA]</scope>
    <source>
        <strain evidence="14 15">Z6</strain>
    </source>
</reference>
<feature type="binding site" evidence="10">
    <location>
        <position position="113"/>
    </location>
    <ligand>
        <name>shikimate</name>
        <dbReference type="ChEBI" id="CHEBI:36208"/>
    </ligand>
</feature>
<evidence type="ECO:0000256" key="4">
    <source>
        <dbReference type="ARBA" id="ARBA00023002"/>
    </source>
</evidence>
<dbReference type="Proteomes" id="UP000093514">
    <property type="component" value="Unassembled WGS sequence"/>
</dbReference>
<dbReference type="Pfam" id="PF01488">
    <property type="entry name" value="Shikimate_DH"/>
    <property type="match status" value="1"/>
</dbReference>
<dbReference type="Gene3D" id="3.40.50.720">
    <property type="entry name" value="NAD(P)-binding Rossmann-like Domain"/>
    <property type="match status" value="1"/>
</dbReference>
<comment type="subunit">
    <text evidence="10">Homodimer.</text>
</comment>
<dbReference type="CDD" id="cd01065">
    <property type="entry name" value="NAD_bind_Shikimate_DH"/>
    <property type="match status" value="1"/>
</dbReference>
<dbReference type="FunFam" id="3.40.50.10860:FF:000004">
    <property type="entry name" value="Quinate/shikimate dehydrogenase"/>
    <property type="match status" value="1"/>
</dbReference>
<feature type="binding site" evidence="10">
    <location>
        <position position="73"/>
    </location>
    <ligand>
        <name>shikimate</name>
        <dbReference type="ChEBI" id="CHEBI:36208"/>
    </ligand>
</feature>
<dbReference type="GO" id="GO:0009073">
    <property type="term" value="P:aromatic amino acid family biosynthetic process"/>
    <property type="evidence" value="ECO:0007669"/>
    <property type="project" value="UniProtKB-KW"/>
</dbReference>
<name>A0A1C0A9F8_9FIRM</name>
<dbReference type="GO" id="GO:0008652">
    <property type="term" value="P:amino acid biosynthetic process"/>
    <property type="evidence" value="ECO:0007669"/>
    <property type="project" value="UniProtKB-KW"/>
</dbReference>
<dbReference type="GO" id="GO:0009423">
    <property type="term" value="P:chorismate biosynthetic process"/>
    <property type="evidence" value="ECO:0007669"/>
    <property type="project" value="UniProtKB-UniRule"/>
</dbReference>
<dbReference type="PANTHER" id="PTHR21089:SF1">
    <property type="entry name" value="BIFUNCTIONAL 3-DEHYDROQUINATE DEHYDRATASE_SHIKIMATE DEHYDROGENASE, CHLOROPLASTIC"/>
    <property type="match status" value="1"/>
</dbReference>
<dbReference type="InterPro" id="IPR041121">
    <property type="entry name" value="SDH_C"/>
</dbReference>
<dbReference type="FunFam" id="3.40.50.720:FF:000086">
    <property type="entry name" value="Quinate/shikimate dehydrogenase"/>
    <property type="match status" value="1"/>
</dbReference>
<evidence type="ECO:0000259" key="13">
    <source>
        <dbReference type="Pfam" id="PF18317"/>
    </source>
</evidence>
<accession>A0A1C0A9F8</accession>
<feature type="binding site" evidence="10">
    <location>
        <position position="257"/>
    </location>
    <ligand>
        <name>NADP(+)</name>
        <dbReference type="ChEBI" id="CHEBI:58349"/>
    </ligand>
</feature>
<gene>
    <name evidence="10" type="primary">aroE</name>
    <name evidence="14" type="ORF">U472_05385</name>
</gene>
<dbReference type="InterPro" id="IPR011342">
    <property type="entry name" value="Shikimate_DH"/>
</dbReference>